<keyword evidence="2" id="KW-1185">Reference proteome</keyword>
<gene>
    <name evidence="1" type="ORF">SAMN05660330_02191</name>
</gene>
<accession>A0A1H0R6K7</accession>
<evidence type="ECO:0000313" key="1">
    <source>
        <dbReference type="EMBL" id="SDP25060.1"/>
    </source>
</evidence>
<reference evidence="1 2" key="1">
    <citation type="submission" date="2016-10" db="EMBL/GenBank/DDBJ databases">
        <authorList>
            <person name="de Groot N.N."/>
        </authorList>
    </citation>
    <scope>NUCLEOTIDE SEQUENCE [LARGE SCALE GENOMIC DNA]</scope>
    <source>
        <strain evidence="1 2">DSM 12130</strain>
    </source>
</reference>
<evidence type="ECO:0000313" key="2">
    <source>
        <dbReference type="Proteomes" id="UP000199073"/>
    </source>
</evidence>
<organism evidence="1 2">
    <name type="scientific">Desulforhopalus singaporensis</name>
    <dbReference type="NCBI Taxonomy" id="91360"/>
    <lineage>
        <taxon>Bacteria</taxon>
        <taxon>Pseudomonadati</taxon>
        <taxon>Thermodesulfobacteriota</taxon>
        <taxon>Desulfobulbia</taxon>
        <taxon>Desulfobulbales</taxon>
        <taxon>Desulfocapsaceae</taxon>
        <taxon>Desulforhopalus</taxon>
    </lineage>
</organism>
<dbReference type="AlphaFoldDB" id="A0A1H0R6K7"/>
<dbReference type="Proteomes" id="UP000199073">
    <property type="component" value="Unassembled WGS sequence"/>
</dbReference>
<dbReference type="EMBL" id="FNJI01000014">
    <property type="protein sequence ID" value="SDP25060.1"/>
    <property type="molecule type" value="Genomic_DNA"/>
</dbReference>
<proteinExistence type="predicted"/>
<protein>
    <submittedName>
        <fullName evidence="1">Uncharacterized protein</fullName>
    </submittedName>
</protein>
<name>A0A1H0R6K7_9BACT</name>
<sequence>MSISVNDSCTNISDANVQEYTTSKFHQRSLKASLALLNGLMRYCRTVFDPV</sequence>